<reference evidence="2 3" key="1">
    <citation type="journal article" date="2018" name="IMA Fungus">
        <title>IMA Genome-F 9: Draft genome sequence of Annulohypoxylon stygium, Aspergillus mulundensis, Berkeleyomyces basicola (syn. Thielaviopsis basicola), Ceratocystis smalleyi, two Cercospora beticola strains, Coleophoma cylindrospora, Fusarium fracticaudum, Phialophora cf. hyalina, and Morchella septimelata.</title>
        <authorList>
            <person name="Wingfield B.D."/>
            <person name="Bills G.F."/>
            <person name="Dong Y."/>
            <person name="Huang W."/>
            <person name="Nel W.J."/>
            <person name="Swalarsk-Parry B.S."/>
            <person name="Vaghefi N."/>
            <person name="Wilken P.M."/>
            <person name="An Z."/>
            <person name="de Beer Z.W."/>
            <person name="De Vos L."/>
            <person name="Chen L."/>
            <person name="Duong T.A."/>
            <person name="Gao Y."/>
            <person name="Hammerbacher A."/>
            <person name="Kikkert J.R."/>
            <person name="Li Y."/>
            <person name="Li H."/>
            <person name="Li K."/>
            <person name="Li Q."/>
            <person name="Liu X."/>
            <person name="Ma X."/>
            <person name="Naidoo K."/>
            <person name="Pethybridge S.J."/>
            <person name="Sun J."/>
            <person name="Steenkamp E.T."/>
            <person name="van der Nest M.A."/>
            <person name="van Wyk S."/>
            <person name="Wingfield M.J."/>
            <person name="Xiong C."/>
            <person name="Yue Q."/>
            <person name="Zhang X."/>
        </authorList>
    </citation>
    <scope>NUCLEOTIDE SEQUENCE [LARGE SCALE GENOMIC DNA]</scope>
    <source>
        <strain evidence="2 3">BP5796</strain>
    </source>
</reference>
<organism evidence="2 3">
    <name type="scientific">Coleophoma crateriformis</name>
    <dbReference type="NCBI Taxonomy" id="565419"/>
    <lineage>
        <taxon>Eukaryota</taxon>
        <taxon>Fungi</taxon>
        <taxon>Dikarya</taxon>
        <taxon>Ascomycota</taxon>
        <taxon>Pezizomycotina</taxon>
        <taxon>Leotiomycetes</taxon>
        <taxon>Helotiales</taxon>
        <taxon>Dermateaceae</taxon>
        <taxon>Coleophoma</taxon>
    </lineage>
</organism>
<feature type="signal peptide" evidence="1">
    <location>
        <begin position="1"/>
        <end position="23"/>
    </location>
</feature>
<keyword evidence="3" id="KW-1185">Reference proteome</keyword>
<dbReference type="Proteomes" id="UP000256328">
    <property type="component" value="Unassembled WGS sequence"/>
</dbReference>
<proteinExistence type="predicted"/>
<evidence type="ECO:0000256" key="1">
    <source>
        <dbReference type="SAM" id="SignalP"/>
    </source>
</evidence>
<name>A0A3D8Q469_9HELO</name>
<accession>A0A3D8Q469</accession>
<evidence type="ECO:0000313" key="3">
    <source>
        <dbReference type="Proteomes" id="UP000256328"/>
    </source>
</evidence>
<keyword evidence="1" id="KW-0732">Signal</keyword>
<dbReference type="OrthoDB" id="3937708at2759"/>
<sequence>MFTKVFTLFAFLALVHFISYAKADCSSFGIDFQNGGSYFINSKDNSSFTSVTQFEGCFGTANVILEGPDSNSWLCSDISVSPDDTNQISTCPIAKSQMYNGTWILVIIDNNGDNPSFAAQRSFQLVVAPQQTATYTPTVTVVSETTPSVTSTSTSTLTNTTTLTPATVTTIKTGKATITSTPKAVTVYSTVITTRTMTKNSMSISLVWATKTATCSIPKKLSTPDPVPNQVILAIAQNLVARLTAAAAKTTTTKATTTKATTSPAVTKRSYPLDTRVDRGEFIGRNAVARDLFKRAPDVPTLTVTDTNTADWITTTSTHTNSAYTITVFTTVSTIVTVTPAPVTKTGTTQVTVTLPTPTSNLTTHLRTTTTVVKTTVKTFTVTTTTTPRSVLATCSAKGGVIKI</sequence>
<feature type="chain" id="PRO_5017788179" evidence="1">
    <location>
        <begin position="24"/>
        <end position="404"/>
    </location>
</feature>
<protein>
    <submittedName>
        <fullName evidence="2">Uncharacterized protein</fullName>
    </submittedName>
</protein>
<dbReference type="AlphaFoldDB" id="A0A3D8Q469"/>
<dbReference type="EMBL" id="PDLN01000025">
    <property type="protein sequence ID" value="RDW56622.1"/>
    <property type="molecule type" value="Genomic_DNA"/>
</dbReference>
<comment type="caution">
    <text evidence="2">The sequence shown here is derived from an EMBL/GenBank/DDBJ whole genome shotgun (WGS) entry which is preliminary data.</text>
</comment>
<evidence type="ECO:0000313" key="2">
    <source>
        <dbReference type="EMBL" id="RDW56622.1"/>
    </source>
</evidence>
<gene>
    <name evidence="2" type="ORF">BP5796_13087</name>
</gene>